<evidence type="ECO:0000313" key="2">
    <source>
        <dbReference type="Proteomes" id="UP000321058"/>
    </source>
</evidence>
<evidence type="ECO:0000313" key="1">
    <source>
        <dbReference type="EMBL" id="GEP61067.1"/>
    </source>
</evidence>
<sequence length="66" mass="7512">MLLRLDGPRAPGRQPLCLIDRAVIDRAAAIEQDVQGLEQVDYLFHRMFGFLYLLRMTGRASAKVHT</sequence>
<protein>
    <submittedName>
        <fullName evidence="1">Uncharacterized protein</fullName>
    </submittedName>
</protein>
<comment type="caution">
    <text evidence="1">The sequence shown here is derived from an EMBL/GenBank/DDBJ whole genome shotgun (WGS) entry which is preliminary data.</text>
</comment>
<name>A0A512NQ70_9HYPH</name>
<organism evidence="1 2">
    <name type="scientific">Reyranella soli</name>
    <dbReference type="NCBI Taxonomy" id="1230389"/>
    <lineage>
        <taxon>Bacteria</taxon>
        <taxon>Pseudomonadati</taxon>
        <taxon>Pseudomonadota</taxon>
        <taxon>Alphaproteobacteria</taxon>
        <taxon>Hyphomicrobiales</taxon>
        <taxon>Reyranellaceae</taxon>
        <taxon>Reyranella</taxon>
    </lineage>
</organism>
<dbReference type="Proteomes" id="UP000321058">
    <property type="component" value="Unassembled WGS sequence"/>
</dbReference>
<keyword evidence="2" id="KW-1185">Reference proteome</keyword>
<dbReference type="EMBL" id="BKAJ01000198">
    <property type="protein sequence ID" value="GEP61067.1"/>
    <property type="molecule type" value="Genomic_DNA"/>
</dbReference>
<dbReference type="AlphaFoldDB" id="A0A512NQ70"/>
<reference evidence="1 2" key="1">
    <citation type="submission" date="2019-07" db="EMBL/GenBank/DDBJ databases">
        <title>Whole genome shotgun sequence of Reyranella soli NBRC 108950.</title>
        <authorList>
            <person name="Hosoyama A."/>
            <person name="Uohara A."/>
            <person name="Ohji S."/>
            <person name="Ichikawa N."/>
        </authorList>
    </citation>
    <scope>NUCLEOTIDE SEQUENCE [LARGE SCALE GENOMIC DNA]</scope>
    <source>
        <strain evidence="1 2">NBRC 108950</strain>
    </source>
</reference>
<gene>
    <name evidence="1" type="ORF">RSO01_82330</name>
</gene>
<accession>A0A512NQ70</accession>
<proteinExistence type="predicted"/>